<proteinExistence type="predicted"/>
<dbReference type="AlphaFoldDB" id="A0A1D7XHL0"/>
<protein>
    <submittedName>
        <fullName evidence="1">Uncharacterized protein</fullName>
    </submittedName>
</protein>
<dbReference type="Proteomes" id="UP000094652">
    <property type="component" value="Chromosome"/>
</dbReference>
<gene>
    <name evidence="1" type="ORF">BGI42_03470</name>
</gene>
<sequence length="190" mass="22274">MSNKITLTYEEGKINIHINEKLVIEEKDLEKSFNRFKQIIRDNEVKKSVTWESILENIKRINNDNLEINNEYKTLTFGVMKYFYNTGKVFYTKDSKMTPLMGGADLFYFVVEMSTNGQIDNYEDFLEFCKEILESKSSYRVRESSLFVSNPGFNYGSAEYNFSSKKINKGASIKNCTFDEFKCYVLDIIK</sequence>
<dbReference type="OrthoDB" id="1932474at2"/>
<name>A0A1D7XHL0_9CLOT</name>
<reference evidence="2" key="1">
    <citation type="submission" date="2016-09" db="EMBL/GenBank/DDBJ databases">
        <title>Genomics of Clostridium taeniosporum, an organism which forms endospores with ribbon-like appendages.</title>
        <authorList>
            <person name="Walker J.R."/>
        </authorList>
    </citation>
    <scope>NUCLEOTIDE SEQUENCE [LARGE SCALE GENOMIC DNA]</scope>
    <source>
        <strain evidence="2">1/k</strain>
    </source>
</reference>
<dbReference type="RefSeq" id="WP_069678987.1">
    <property type="nucleotide sequence ID" value="NZ_CP017253.2"/>
</dbReference>
<keyword evidence="2" id="KW-1185">Reference proteome</keyword>
<evidence type="ECO:0000313" key="2">
    <source>
        <dbReference type="Proteomes" id="UP000094652"/>
    </source>
</evidence>
<dbReference type="KEGG" id="ctae:BGI42_03470"/>
<evidence type="ECO:0000313" key="1">
    <source>
        <dbReference type="EMBL" id="AOR22827.1"/>
    </source>
</evidence>
<accession>A0A1D7XHL0</accession>
<dbReference type="EMBL" id="CP017253">
    <property type="protein sequence ID" value="AOR22827.1"/>
    <property type="molecule type" value="Genomic_DNA"/>
</dbReference>
<organism evidence="1 2">
    <name type="scientific">Clostridium taeniosporum</name>
    <dbReference type="NCBI Taxonomy" id="394958"/>
    <lineage>
        <taxon>Bacteria</taxon>
        <taxon>Bacillati</taxon>
        <taxon>Bacillota</taxon>
        <taxon>Clostridia</taxon>
        <taxon>Eubacteriales</taxon>
        <taxon>Clostridiaceae</taxon>
        <taxon>Clostridium</taxon>
    </lineage>
</organism>